<dbReference type="PROSITE" id="PS51257">
    <property type="entry name" value="PROKAR_LIPOPROTEIN"/>
    <property type="match status" value="1"/>
</dbReference>
<organism evidence="3 4">
    <name type="scientific">Roseimicrobium gellanilyticum</name>
    <dbReference type="NCBI Taxonomy" id="748857"/>
    <lineage>
        <taxon>Bacteria</taxon>
        <taxon>Pseudomonadati</taxon>
        <taxon>Verrucomicrobiota</taxon>
        <taxon>Verrucomicrobiia</taxon>
        <taxon>Verrucomicrobiales</taxon>
        <taxon>Verrucomicrobiaceae</taxon>
        <taxon>Roseimicrobium</taxon>
    </lineage>
</organism>
<feature type="compositionally biased region" description="Polar residues" evidence="1">
    <location>
        <begin position="34"/>
        <end position="47"/>
    </location>
</feature>
<evidence type="ECO:0000313" key="4">
    <source>
        <dbReference type="Proteomes" id="UP000253426"/>
    </source>
</evidence>
<dbReference type="Proteomes" id="UP000253426">
    <property type="component" value="Unassembled WGS sequence"/>
</dbReference>
<gene>
    <name evidence="3" type="ORF">DES53_104440</name>
</gene>
<dbReference type="AlphaFoldDB" id="A0A366HN85"/>
<comment type="caution">
    <text evidence="3">The sequence shown here is derived from an EMBL/GenBank/DDBJ whole genome shotgun (WGS) entry which is preliminary data.</text>
</comment>
<keyword evidence="4" id="KW-1185">Reference proteome</keyword>
<keyword evidence="2" id="KW-0732">Signal</keyword>
<reference evidence="3 4" key="1">
    <citation type="submission" date="2018-06" db="EMBL/GenBank/DDBJ databases">
        <title>Genomic Encyclopedia of Type Strains, Phase IV (KMG-IV): sequencing the most valuable type-strain genomes for metagenomic binning, comparative biology and taxonomic classification.</title>
        <authorList>
            <person name="Goeker M."/>
        </authorList>
    </citation>
    <scope>NUCLEOTIDE SEQUENCE [LARGE SCALE GENOMIC DNA]</scope>
    <source>
        <strain evidence="3 4">DSM 25532</strain>
    </source>
</reference>
<feature type="region of interest" description="Disordered" evidence="1">
    <location>
        <begin position="34"/>
        <end position="57"/>
    </location>
</feature>
<name>A0A366HN85_9BACT</name>
<protein>
    <submittedName>
        <fullName evidence="3">Uncharacterized protein</fullName>
    </submittedName>
</protein>
<accession>A0A366HN85</accession>
<dbReference type="RefSeq" id="WP_211325552.1">
    <property type="nucleotide sequence ID" value="NZ_QNRR01000004.1"/>
</dbReference>
<evidence type="ECO:0000313" key="3">
    <source>
        <dbReference type="EMBL" id="RBP44618.1"/>
    </source>
</evidence>
<sequence length="57" mass="6332">MVPPRFPRSFSLLTVLAACLWQVGPVSAQSTWDGQTDANWSTATNWNPDGEPTLTRR</sequence>
<evidence type="ECO:0000256" key="1">
    <source>
        <dbReference type="SAM" id="MobiDB-lite"/>
    </source>
</evidence>
<proteinExistence type="predicted"/>
<evidence type="ECO:0000256" key="2">
    <source>
        <dbReference type="SAM" id="SignalP"/>
    </source>
</evidence>
<dbReference type="EMBL" id="QNRR01000004">
    <property type="protein sequence ID" value="RBP44618.1"/>
    <property type="molecule type" value="Genomic_DNA"/>
</dbReference>
<feature type="chain" id="PRO_5016950710" evidence="2">
    <location>
        <begin position="29"/>
        <end position="57"/>
    </location>
</feature>
<feature type="signal peptide" evidence="2">
    <location>
        <begin position="1"/>
        <end position="28"/>
    </location>
</feature>